<organism evidence="9 10">
    <name type="scientific">Gluconobacter roseus NBRC 3990</name>
    <dbReference type="NCBI Taxonomy" id="1307950"/>
    <lineage>
        <taxon>Bacteria</taxon>
        <taxon>Pseudomonadati</taxon>
        <taxon>Pseudomonadota</taxon>
        <taxon>Alphaproteobacteria</taxon>
        <taxon>Acetobacterales</taxon>
        <taxon>Acetobacteraceae</taxon>
        <taxon>Gluconobacter</taxon>
    </lineage>
</organism>
<comment type="caution">
    <text evidence="9">The sequence shown here is derived from an EMBL/GenBank/DDBJ whole genome shotgun (WGS) entry which is preliminary data.</text>
</comment>
<comment type="similarity">
    <text evidence="2 4">Belongs to the flagella basal body rod proteins family.</text>
</comment>
<dbReference type="NCBIfam" id="TIGR03506">
    <property type="entry name" value="FlgEFG_subfam"/>
    <property type="match status" value="1"/>
</dbReference>
<dbReference type="SUPFAM" id="SSF117143">
    <property type="entry name" value="Flagellar hook protein flgE"/>
    <property type="match status" value="1"/>
</dbReference>
<dbReference type="GO" id="GO:0009425">
    <property type="term" value="C:bacterial-type flagellum basal body"/>
    <property type="evidence" value="ECO:0007669"/>
    <property type="project" value="UniProtKB-SubCell"/>
</dbReference>
<evidence type="ECO:0000256" key="5">
    <source>
        <dbReference type="SAM" id="MobiDB-lite"/>
    </source>
</evidence>
<dbReference type="GO" id="GO:0071978">
    <property type="term" value="P:bacterial-type flagellum-dependent swarming motility"/>
    <property type="evidence" value="ECO:0007669"/>
    <property type="project" value="TreeGrafter"/>
</dbReference>
<reference evidence="9 10" key="1">
    <citation type="submission" date="2019-06" db="EMBL/GenBank/DDBJ databases">
        <title>Whole genome shotgun sequence of Gluconobacter roseus NBRC 3990.</title>
        <authorList>
            <person name="Hosoyama A."/>
            <person name="Uohara A."/>
            <person name="Ohji S."/>
            <person name="Ichikawa N."/>
        </authorList>
    </citation>
    <scope>NUCLEOTIDE SEQUENCE [LARGE SCALE GENOMIC DNA]</scope>
    <source>
        <strain evidence="9 10">NBRC 3990</strain>
    </source>
</reference>
<proteinExistence type="inferred from homology"/>
<feature type="domain" description="Flagellar basal-body/hook protein C-terminal" evidence="7">
    <location>
        <begin position="390"/>
        <end position="433"/>
    </location>
</feature>
<dbReference type="Pfam" id="PF00460">
    <property type="entry name" value="Flg_bb_rod"/>
    <property type="match status" value="1"/>
</dbReference>
<dbReference type="GO" id="GO:0005829">
    <property type="term" value="C:cytosol"/>
    <property type="evidence" value="ECO:0007669"/>
    <property type="project" value="TreeGrafter"/>
</dbReference>
<dbReference type="InterPro" id="IPR020013">
    <property type="entry name" value="Flagellar_FlgE/F/G"/>
</dbReference>
<feature type="region of interest" description="Disordered" evidence="5">
    <location>
        <begin position="358"/>
        <end position="377"/>
    </location>
</feature>
<dbReference type="NCBIfam" id="NF004242">
    <property type="entry name" value="PRK05682.2-1"/>
    <property type="match status" value="1"/>
</dbReference>
<evidence type="ECO:0000256" key="4">
    <source>
        <dbReference type="RuleBase" id="RU362116"/>
    </source>
</evidence>
<evidence type="ECO:0000256" key="2">
    <source>
        <dbReference type="ARBA" id="ARBA00009677"/>
    </source>
</evidence>
<comment type="function">
    <text evidence="4">A flexible structure which links the flagellar filament to the drive apparatus in the basal body.</text>
</comment>
<dbReference type="Proteomes" id="UP000320772">
    <property type="component" value="Unassembled WGS sequence"/>
</dbReference>
<keyword evidence="3 4" id="KW-0975">Bacterial flagellum</keyword>
<evidence type="ECO:0000259" key="6">
    <source>
        <dbReference type="Pfam" id="PF00460"/>
    </source>
</evidence>
<dbReference type="InterPro" id="IPR001444">
    <property type="entry name" value="Flag_bb_rod_N"/>
</dbReference>
<dbReference type="PANTHER" id="PTHR30435:SF1">
    <property type="entry name" value="FLAGELLAR HOOK PROTEIN FLGE"/>
    <property type="match status" value="1"/>
</dbReference>
<sequence length="436" mass="44926">MMLGHTTRSLFHVREYAMSSIINAVHTAVSGLNSQSHAFTDLSNNIANSQTTGYKASTTSFEDYVTNNELANDGEALSDSVVATTRQHNDNQGMVTSSTNSTALAISGNGFFNVVQATGQSNDSTPVLGSQQYYTRNGDFSQDKNGYLVNTSGYYLEGYNVNSSTGSLSTDLSPIKVPSTIAFQPTESTKLTMTGQVGSSATSSGGSATTSATAYDSKGNAQTVSLNWTQVDATTWTVSNANNADNTATVKFDASTGAIASVNGQSQASGSAASFEYQGSPQNMTVSLGTIGNTNGVSIATDGSTPSGVTTVSDSVTSGNFSGISMQTDGSVMATFDNGYSQLVAKIPLTTFADPNSLSPQNGQAYTATSQSGSPQINAVNTNGAGTLTTGSIEESTTDLTGDLSKLIVAQQAYGANTKVVSTADQLLQTTLAMIQ</sequence>
<dbReference type="Pfam" id="PF06429">
    <property type="entry name" value="Flg_bbr_C"/>
    <property type="match status" value="1"/>
</dbReference>
<feature type="domain" description="Flagellar hook protein FlgE/F/G-like D1" evidence="8">
    <location>
        <begin position="105"/>
        <end position="185"/>
    </location>
</feature>
<gene>
    <name evidence="9" type="primary">flgE</name>
    <name evidence="9" type="ORF">GRO01_16520</name>
</gene>
<evidence type="ECO:0000259" key="7">
    <source>
        <dbReference type="Pfam" id="PF06429"/>
    </source>
</evidence>
<feature type="domain" description="Flagellar basal body rod protein N-terminal" evidence="6">
    <location>
        <begin position="27"/>
        <end position="55"/>
    </location>
</feature>
<dbReference type="InterPro" id="IPR053967">
    <property type="entry name" value="LlgE_F_G-like_D1"/>
</dbReference>
<dbReference type="AlphaFoldDB" id="A0A4Y3M849"/>
<keyword evidence="9" id="KW-0282">Flagellum</keyword>
<evidence type="ECO:0000256" key="3">
    <source>
        <dbReference type="ARBA" id="ARBA00023143"/>
    </source>
</evidence>
<keyword evidence="10" id="KW-1185">Reference proteome</keyword>
<dbReference type="EMBL" id="BJLY01000003">
    <property type="protein sequence ID" value="GEB04076.1"/>
    <property type="molecule type" value="Genomic_DNA"/>
</dbReference>
<evidence type="ECO:0000313" key="10">
    <source>
        <dbReference type="Proteomes" id="UP000320772"/>
    </source>
</evidence>
<evidence type="ECO:0000256" key="1">
    <source>
        <dbReference type="ARBA" id="ARBA00004117"/>
    </source>
</evidence>
<dbReference type="PANTHER" id="PTHR30435">
    <property type="entry name" value="FLAGELLAR PROTEIN"/>
    <property type="match status" value="1"/>
</dbReference>
<comment type="subcellular location">
    <subcellularLocation>
        <location evidence="1 4">Bacterial flagellum basal body</location>
    </subcellularLocation>
</comment>
<dbReference type="GO" id="GO:0009424">
    <property type="term" value="C:bacterial-type flagellum hook"/>
    <property type="evidence" value="ECO:0007669"/>
    <property type="project" value="TreeGrafter"/>
</dbReference>
<name>A0A4Y3M849_9PROT</name>
<accession>A0A4Y3M849</accession>
<protein>
    <recommendedName>
        <fullName evidence="4">Flagellar hook protein FlgE</fullName>
    </recommendedName>
</protein>
<dbReference type="InterPro" id="IPR037925">
    <property type="entry name" value="FlgE/F/G-like"/>
</dbReference>
<dbReference type="RefSeq" id="WP_231490408.1">
    <property type="nucleotide sequence ID" value="NZ_BAQZ01000048.1"/>
</dbReference>
<keyword evidence="9" id="KW-0969">Cilium</keyword>
<feature type="region of interest" description="Disordered" evidence="5">
    <location>
        <begin position="194"/>
        <end position="214"/>
    </location>
</feature>
<feature type="compositionally biased region" description="Low complexity" evidence="5">
    <location>
        <begin position="198"/>
        <end position="214"/>
    </location>
</feature>
<evidence type="ECO:0000313" key="9">
    <source>
        <dbReference type="EMBL" id="GEB04076.1"/>
    </source>
</evidence>
<evidence type="ECO:0000259" key="8">
    <source>
        <dbReference type="Pfam" id="PF22692"/>
    </source>
</evidence>
<keyword evidence="9" id="KW-0966">Cell projection</keyword>
<dbReference type="STRING" id="586239.AD943_11190"/>
<dbReference type="InterPro" id="IPR010930">
    <property type="entry name" value="Flg_bb/hook_C_dom"/>
</dbReference>
<dbReference type="Pfam" id="PF22692">
    <property type="entry name" value="LlgE_F_G_D1"/>
    <property type="match status" value="1"/>
</dbReference>